<feature type="region of interest" description="Disordered" evidence="1">
    <location>
        <begin position="1"/>
        <end position="38"/>
    </location>
</feature>
<gene>
    <name evidence="2" type="ORF">K452DRAFT_332118</name>
</gene>
<evidence type="ECO:0000313" key="2">
    <source>
        <dbReference type="EMBL" id="KAF2142403.1"/>
    </source>
</evidence>
<dbReference type="EMBL" id="ML995484">
    <property type="protein sequence ID" value="KAF2142403.1"/>
    <property type="molecule type" value="Genomic_DNA"/>
</dbReference>
<proteinExistence type="predicted"/>
<dbReference type="GeneID" id="54302640"/>
<name>A0A6A6BG71_9PEZI</name>
<organism evidence="2 3">
    <name type="scientific">Aplosporella prunicola CBS 121167</name>
    <dbReference type="NCBI Taxonomy" id="1176127"/>
    <lineage>
        <taxon>Eukaryota</taxon>
        <taxon>Fungi</taxon>
        <taxon>Dikarya</taxon>
        <taxon>Ascomycota</taxon>
        <taxon>Pezizomycotina</taxon>
        <taxon>Dothideomycetes</taxon>
        <taxon>Dothideomycetes incertae sedis</taxon>
        <taxon>Botryosphaeriales</taxon>
        <taxon>Aplosporellaceae</taxon>
        <taxon>Aplosporella</taxon>
    </lineage>
</organism>
<keyword evidence="3" id="KW-1185">Reference proteome</keyword>
<dbReference type="Proteomes" id="UP000799438">
    <property type="component" value="Unassembled WGS sequence"/>
</dbReference>
<evidence type="ECO:0000256" key="1">
    <source>
        <dbReference type="SAM" id="MobiDB-lite"/>
    </source>
</evidence>
<dbReference type="AlphaFoldDB" id="A0A6A6BG71"/>
<reference evidence="2" key="1">
    <citation type="journal article" date="2020" name="Stud. Mycol.">
        <title>101 Dothideomycetes genomes: a test case for predicting lifestyles and emergence of pathogens.</title>
        <authorList>
            <person name="Haridas S."/>
            <person name="Albert R."/>
            <person name="Binder M."/>
            <person name="Bloem J."/>
            <person name="Labutti K."/>
            <person name="Salamov A."/>
            <person name="Andreopoulos B."/>
            <person name="Baker S."/>
            <person name="Barry K."/>
            <person name="Bills G."/>
            <person name="Bluhm B."/>
            <person name="Cannon C."/>
            <person name="Castanera R."/>
            <person name="Culley D."/>
            <person name="Daum C."/>
            <person name="Ezra D."/>
            <person name="Gonzalez J."/>
            <person name="Henrissat B."/>
            <person name="Kuo A."/>
            <person name="Liang C."/>
            <person name="Lipzen A."/>
            <person name="Lutzoni F."/>
            <person name="Magnuson J."/>
            <person name="Mondo S."/>
            <person name="Nolan M."/>
            <person name="Ohm R."/>
            <person name="Pangilinan J."/>
            <person name="Park H.-J."/>
            <person name="Ramirez L."/>
            <person name="Alfaro M."/>
            <person name="Sun H."/>
            <person name="Tritt A."/>
            <person name="Yoshinaga Y."/>
            <person name="Zwiers L.-H."/>
            <person name="Turgeon B."/>
            <person name="Goodwin S."/>
            <person name="Spatafora J."/>
            <person name="Crous P."/>
            <person name="Grigoriev I."/>
        </authorList>
    </citation>
    <scope>NUCLEOTIDE SEQUENCE</scope>
    <source>
        <strain evidence="2">CBS 121167</strain>
    </source>
</reference>
<evidence type="ECO:0000313" key="3">
    <source>
        <dbReference type="Proteomes" id="UP000799438"/>
    </source>
</evidence>
<protein>
    <submittedName>
        <fullName evidence="2">Uncharacterized protein</fullName>
    </submittedName>
</protein>
<feature type="region of interest" description="Disordered" evidence="1">
    <location>
        <begin position="84"/>
        <end position="106"/>
    </location>
</feature>
<dbReference type="RefSeq" id="XP_033398115.1">
    <property type="nucleotide sequence ID" value="XM_033545144.1"/>
</dbReference>
<feature type="compositionally biased region" description="Basic and acidic residues" evidence="1">
    <location>
        <begin position="84"/>
        <end position="95"/>
    </location>
</feature>
<sequence>MIVAYNVPVVPLTPDTSQGDTQDDSHLSEAPKDDRNGNFRDQLEECYRKLQQLECEISESRHNESKLEQRLKVLEAQLKTKSAALDKQEDSKSKDTVSLIQTDAKPTTSKSSMELADAFIIDPESGKPVACSMLVYFVASEQRKMMDNFRVWHIEMDYVLKVFRANLEARGCEVPRSAFLCRYDTMEPILSNSNFGNSIVEMYERNSKGQMAWCLCTKAQRQAFLNDTQRPRLGRLAVD</sequence>
<accession>A0A6A6BG71</accession>
<feature type="compositionally biased region" description="Polar residues" evidence="1">
    <location>
        <begin position="96"/>
        <end position="106"/>
    </location>
</feature>
<feature type="compositionally biased region" description="Basic and acidic residues" evidence="1">
    <location>
        <begin position="23"/>
        <end position="38"/>
    </location>
</feature>